<sequence>MHTNTMTSHTVRMDVAALFSTLDGEAPVFGHYINELASGRGVSYIRSVLQHCKHARWYMISVKMPITGYTIVHLAASLLDYASVEYMCTELQVDMTDEYFNCQTNRFESVVDILMRHPDVDWQRAYALCSRVMGESYSTKEPYMNRALVEWPDEAVWQLVTDTYVVHACVYASVNRPSLCLRALFEKPTDLFVYDLGFSAMFHMIRNYSPLYDKYISVCDMTREVTASGCSVLEAMVKHGSSPALLPRYYGMIVPEPVMMRLLNCVVTTPDAMVSTNLLRVVRNMFTPVNTDIVERCASIVAMYTEGTSCADAIPRYDYVQHTDILDHMTEILDTLLLRCDTHTGHVVAICDRPDMGMPRLETMARAVLHKYGIGKHNPLVL</sequence>
<dbReference type="EMBL" id="MN432490">
    <property type="protein sequence ID" value="QJC63387.1"/>
    <property type="molecule type" value="Genomic_DNA"/>
</dbReference>
<gene>
    <name evidence="1" type="primary">34</name>
</gene>
<name>A0A6M3R398_ISKNV</name>
<reference evidence="1 2" key="1">
    <citation type="submission" date="2019-09" db="EMBL/GenBank/DDBJ databases">
        <title>Repeated detections of megalocytivirus infection in ornamental and wild banggai cardinalfish Pterapogon kauderni.</title>
        <authorList>
            <person name="Koda S.A."/>
            <person name="Subramaniam K."/>
            <person name="Yanong R.P."/>
            <person name="Pouder D.B."/>
            <person name="Pedersen M."/>
            <person name="Pelton C."/>
            <person name="Groff J.M."/>
            <person name="Phelps N."/>
            <person name="Armien A.G."/>
            <person name="Waltzek T.B."/>
        </authorList>
    </citation>
    <scope>NUCLEOTIDE SEQUENCE [LARGE SCALE GENOMIC DNA]</scope>
    <source>
        <strain evidence="1">BCIV/WVL17393/2012</strain>
    </source>
</reference>
<evidence type="ECO:0000313" key="2">
    <source>
        <dbReference type="Proteomes" id="UP000500860"/>
    </source>
</evidence>
<accession>A0A6M3R398</accession>
<proteinExistence type="predicted"/>
<dbReference type="Proteomes" id="UP000500860">
    <property type="component" value="Segment"/>
</dbReference>
<organism evidence="1 2">
    <name type="scientific">Banggai cardinalfish iridovirus</name>
    <dbReference type="NCBI Taxonomy" id="565290"/>
    <lineage>
        <taxon>Viruses</taxon>
        <taxon>Varidnaviria</taxon>
        <taxon>Bamfordvirae</taxon>
        <taxon>Nucleocytoviricota</taxon>
        <taxon>Megaviricetes</taxon>
        <taxon>Pimascovirales</taxon>
        <taxon>Pimascovirales incertae sedis</taxon>
        <taxon>Iridoviridae</taxon>
        <taxon>Alphairidovirinae</taxon>
        <taxon>Megalocytivirus</taxon>
        <taxon>Megalocytivirus pagrus1</taxon>
        <taxon>Infectious spleen and kidney necrosis virus</taxon>
    </lineage>
</organism>
<protein>
    <submittedName>
        <fullName evidence="1">Uncharacterized protein</fullName>
    </submittedName>
</protein>
<evidence type="ECO:0000313" key="1">
    <source>
        <dbReference type="EMBL" id="QJC63387.1"/>
    </source>
</evidence>